<feature type="compositionally biased region" description="Basic and acidic residues" evidence="1">
    <location>
        <begin position="105"/>
        <end position="122"/>
    </location>
</feature>
<dbReference type="EMBL" id="JAGPNK010000010">
    <property type="protein sequence ID" value="KAH7312393.1"/>
    <property type="molecule type" value="Genomic_DNA"/>
</dbReference>
<feature type="region of interest" description="Disordered" evidence="1">
    <location>
        <begin position="1"/>
        <end position="147"/>
    </location>
</feature>
<dbReference type="OrthoDB" id="423498at2759"/>
<gene>
    <name evidence="2" type="ORF">B0I35DRAFT_480850</name>
</gene>
<name>A0A8K0WP28_9HYPO</name>
<dbReference type="Proteomes" id="UP000813444">
    <property type="component" value="Unassembled WGS sequence"/>
</dbReference>
<organism evidence="2 3">
    <name type="scientific">Stachybotrys elegans</name>
    <dbReference type="NCBI Taxonomy" id="80388"/>
    <lineage>
        <taxon>Eukaryota</taxon>
        <taxon>Fungi</taxon>
        <taxon>Dikarya</taxon>
        <taxon>Ascomycota</taxon>
        <taxon>Pezizomycotina</taxon>
        <taxon>Sordariomycetes</taxon>
        <taxon>Hypocreomycetidae</taxon>
        <taxon>Hypocreales</taxon>
        <taxon>Stachybotryaceae</taxon>
        <taxon>Stachybotrys</taxon>
    </lineage>
</organism>
<accession>A0A8K0WP28</accession>
<dbReference type="PANTHER" id="PTHR42090:SF1">
    <property type="match status" value="1"/>
</dbReference>
<protein>
    <submittedName>
        <fullName evidence="2">Uncharacterized protein</fullName>
    </submittedName>
</protein>
<reference evidence="2" key="1">
    <citation type="journal article" date="2021" name="Nat. Commun.">
        <title>Genetic determinants of endophytism in the Arabidopsis root mycobiome.</title>
        <authorList>
            <person name="Mesny F."/>
            <person name="Miyauchi S."/>
            <person name="Thiergart T."/>
            <person name="Pickel B."/>
            <person name="Atanasova L."/>
            <person name="Karlsson M."/>
            <person name="Huettel B."/>
            <person name="Barry K.W."/>
            <person name="Haridas S."/>
            <person name="Chen C."/>
            <person name="Bauer D."/>
            <person name="Andreopoulos W."/>
            <person name="Pangilinan J."/>
            <person name="LaButti K."/>
            <person name="Riley R."/>
            <person name="Lipzen A."/>
            <person name="Clum A."/>
            <person name="Drula E."/>
            <person name="Henrissat B."/>
            <person name="Kohler A."/>
            <person name="Grigoriev I.V."/>
            <person name="Martin F.M."/>
            <person name="Hacquard S."/>
        </authorList>
    </citation>
    <scope>NUCLEOTIDE SEQUENCE</scope>
    <source>
        <strain evidence="2">MPI-CAGE-CH-0235</strain>
    </source>
</reference>
<proteinExistence type="predicted"/>
<dbReference type="AlphaFoldDB" id="A0A8K0WP28"/>
<comment type="caution">
    <text evidence="2">The sequence shown here is derived from an EMBL/GenBank/DDBJ whole genome shotgun (WGS) entry which is preliminary data.</text>
</comment>
<evidence type="ECO:0000313" key="2">
    <source>
        <dbReference type="EMBL" id="KAH7312393.1"/>
    </source>
</evidence>
<evidence type="ECO:0000256" key="1">
    <source>
        <dbReference type="SAM" id="MobiDB-lite"/>
    </source>
</evidence>
<feature type="compositionally biased region" description="Basic and acidic residues" evidence="1">
    <location>
        <begin position="72"/>
        <end position="81"/>
    </location>
</feature>
<evidence type="ECO:0000313" key="3">
    <source>
        <dbReference type="Proteomes" id="UP000813444"/>
    </source>
</evidence>
<sequence length="147" mass="15329">MSSTLRLVARSGSRAVTSNATRAYHSTVPVSQAYKDSQDRNSLRPSSAENTKSGRDDDAAANPDAAFNPKKTSPEEAERTANKNSATDTNPLEVSGANQEMSKPTGDEKTKKKSGAGKETRKGGKSGSGDAPKGKKTSDIKIGGDGQ</sequence>
<keyword evidence="3" id="KW-1185">Reference proteome</keyword>
<feature type="compositionally biased region" description="Polar residues" evidence="1">
    <location>
        <begin position="82"/>
        <end position="102"/>
    </location>
</feature>
<dbReference type="PANTHER" id="PTHR42090">
    <property type="match status" value="1"/>
</dbReference>